<comment type="miscellaneous">
    <text evidence="10">A single active site specifically recognizes both ATP and CTP and is responsible for their addition.</text>
</comment>
<feature type="domain" description="CCA-adding enzyme C-terminal" evidence="13">
    <location>
        <begin position="287"/>
        <end position="427"/>
    </location>
</feature>
<feature type="binding site" evidence="10">
    <location>
        <position position="173"/>
    </location>
    <ligand>
        <name>ATP</name>
        <dbReference type="ChEBI" id="CHEBI:30616"/>
    </ligand>
</feature>
<keyword evidence="8 10" id="KW-0460">Magnesium</keyword>
<dbReference type="Gene3D" id="1.10.1410.30">
    <property type="entry name" value="CCA tRNA nucleotidyltransferase, domain 2"/>
    <property type="match status" value="1"/>
</dbReference>
<dbReference type="PIRSF" id="PIRSF005335">
    <property type="entry name" value="CCA_arch"/>
    <property type="match status" value="1"/>
</dbReference>
<feature type="binding site" evidence="10">
    <location>
        <position position="56"/>
    </location>
    <ligand>
        <name>CTP</name>
        <dbReference type="ChEBI" id="CHEBI:37563"/>
    </ligand>
</feature>
<dbReference type="Pfam" id="PF21133">
    <property type="entry name" value="CAA_C"/>
    <property type="match status" value="1"/>
</dbReference>
<feature type="binding site" evidence="10">
    <location>
        <position position="173"/>
    </location>
    <ligand>
        <name>CTP</name>
        <dbReference type="ChEBI" id="CHEBI:37563"/>
    </ligand>
</feature>
<evidence type="ECO:0000256" key="6">
    <source>
        <dbReference type="ARBA" id="ARBA00022800"/>
    </source>
</evidence>
<evidence type="ECO:0000259" key="13">
    <source>
        <dbReference type="Pfam" id="PF21133"/>
    </source>
</evidence>
<dbReference type="InterPro" id="IPR048833">
    <property type="entry name" value="CAA_C"/>
</dbReference>
<dbReference type="Gene3D" id="3.30.70.590">
    <property type="entry name" value="Poly(A) polymerase predicted RNA binding domain"/>
    <property type="match status" value="1"/>
</dbReference>
<evidence type="ECO:0000313" key="15">
    <source>
        <dbReference type="Proteomes" id="UP000610373"/>
    </source>
</evidence>
<dbReference type="PANTHER" id="PTHR39643:SF1">
    <property type="entry name" value="CCA-ADDING ENZYME"/>
    <property type="match status" value="1"/>
</dbReference>
<feature type="binding site" evidence="10">
    <location>
        <position position="68"/>
    </location>
    <ligand>
        <name>Mg(2+)</name>
        <dbReference type="ChEBI" id="CHEBI:18420"/>
    </ligand>
</feature>
<dbReference type="HAMAP" id="MF_01264">
    <property type="entry name" value="CCA_arch"/>
    <property type="match status" value="1"/>
</dbReference>
<keyword evidence="4 10" id="KW-0479">Metal-binding</keyword>
<sequence length="459" mass="53405">MTFKQEQMQEIFERVLPGITPGEKERRELKIIADLLLERINSFAKQFQVKGILVGSAARDTWISGEHDIDLFILFPETANRKTLETTGLDIARKVLFDADKIEERYAEHPYLHGMMNNYKIDIVPCFNIKDTKNIKSAVDRTPHHNNFVKKYIKTCERDVRLAKQFLKAAGIYGSELRTHGFSGYLTELLIIHYGSFEALLKASLRWKPGTTIDIKKHATHKHDDPLVVIDPTDHKRNVAAALSLDNICRFIDIARNFLKNPCIEYFSKPAHKLVYQEEIEQLFHRRGTELIGITFHKPCIVEDTLYPQLEKMRNAVEKLLTRHDFRIINSNYIVLNADIYLIFELFETKLPMVKKHIGPPVWLKDNAEKFKAKYHKKSGNLSYIYIKDGKYTLNIQRVYTTPTSLFQSELLTCGLGKHITQVIKQDGFSTLSDHELFAIEHPEFRTFLYHLLTHKQDF</sequence>
<dbReference type="GO" id="GO:0000049">
    <property type="term" value="F:tRNA binding"/>
    <property type="evidence" value="ECO:0007669"/>
    <property type="project" value="UniProtKB-UniRule"/>
</dbReference>
<dbReference type="SUPFAM" id="SSF81301">
    <property type="entry name" value="Nucleotidyltransferase"/>
    <property type="match status" value="1"/>
</dbReference>
<keyword evidence="5 10" id="KW-0547">Nucleotide-binding</keyword>
<dbReference type="NCBIfam" id="TIGR03671">
    <property type="entry name" value="cca_archaeal"/>
    <property type="match status" value="1"/>
</dbReference>
<evidence type="ECO:0000313" key="14">
    <source>
        <dbReference type="EMBL" id="CAD6493974.1"/>
    </source>
</evidence>
<dbReference type="InterPro" id="IPR008229">
    <property type="entry name" value="CCA-adding_arc"/>
</dbReference>
<keyword evidence="6 10" id="KW-0692">RNA repair</keyword>
<evidence type="ECO:0000259" key="12">
    <source>
        <dbReference type="Pfam" id="PF09249"/>
    </source>
</evidence>
<dbReference type="GO" id="GO:0000287">
    <property type="term" value="F:magnesium ion binding"/>
    <property type="evidence" value="ECO:0007669"/>
    <property type="project" value="UniProtKB-UniRule"/>
</dbReference>
<feature type="binding site" evidence="10">
    <location>
        <position position="122"/>
    </location>
    <ligand>
        <name>Mg(2+)</name>
        <dbReference type="ChEBI" id="CHEBI:18420"/>
    </ligand>
</feature>
<dbReference type="CDD" id="cd05400">
    <property type="entry name" value="NT_2-5OAS_ClassI-CCAase"/>
    <property type="match status" value="1"/>
</dbReference>
<organism evidence="14 15">
    <name type="scientific">Candidatus Argoarchaeum ethanivorans</name>
    <dbReference type="NCBI Taxonomy" id="2608793"/>
    <lineage>
        <taxon>Archaea</taxon>
        <taxon>Methanobacteriati</taxon>
        <taxon>Methanobacteriota</taxon>
        <taxon>Stenosarchaea group</taxon>
        <taxon>Methanomicrobia</taxon>
        <taxon>Methanosarcinales</taxon>
        <taxon>Methanosarcinales incertae sedis</taxon>
        <taxon>GOM Arc I cluster</taxon>
        <taxon>Candidatus Argoarchaeum</taxon>
    </lineage>
</organism>
<evidence type="ECO:0000256" key="5">
    <source>
        <dbReference type="ARBA" id="ARBA00022741"/>
    </source>
</evidence>
<dbReference type="GO" id="GO:0005524">
    <property type="term" value="F:ATP binding"/>
    <property type="evidence" value="ECO:0007669"/>
    <property type="project" value="UniProtKB-UniRule"/>
</dbReference>
<keyword evidence="1 10" id="KW-0808">Transferase</keyword>
<gene>
    <name evidence="10 14" type="primary">cca</name>
    <name evidence="14" type="ORF">CHKLHMKO_00592</name>
</gene>
<dbReference type="InterPro" id="IPR015329">
    <property type="entry name" value="tRNA_NucTransf2"/>
</dbReference>
<dbReference type="EC" id="2.7.7.72" evidence="10"/>
<comment type="subunit">
    <text evidence="10">Homodimer.</text>
</comment>
<dbReference type="Pfam" id="PF09249">
    <property type="entry name" value="tRNA_NucTransf2"/>
    <property type="match status" value="1"/>
</dbReference>
<keyword evidence="9 10" id="KW-0694">RNA-binding</keyword>
<feature type="domain" description="Polymerase nucleotidyl transferase" evidence="11">
    <location>
        <begin position="48"/>
        <end position="143"/>
    </location>
</feature>
<evidence type="ECO:0000256" key="2">
    <source>
        <dbReference type="ARBA" id="ARBA00022694"/>
    </source>
</evidence>
<dbReference type="AlphaFoldDB" id="A0A811T9I8"/>
<dbReference type="SUPFAM" id="SSF55003">
    <property type="entry name" value="PAP/Archaeal CCA-adding enzyme, C-terminal domain"/>
    <property type="match status" value="1"/>
</dbReference>
<feature type="binding site" evidence="10">
    <location>
        <position position="145"/>
    </location>
    <ligand>
        <name>ATP</name>
        <dbReference type="ChEBI" id="CHEBI:30616"/>
    </ligand>
</feature>
<feature type="binding site" evidence="10">
    <location>
        <position position="59"/>
    </location>
    <ligand>
        <name>CTP</name>
        <dbReference type="ChEBI" id="CHEBI:37563"/>
    </ligand>
</feature>
<comment type="function">
    <text evidence="10">Catalyzes the addition and repair of the essential 3'-terminal CCA sequence in tRNAs without using a nucleic acid template. Adds these three nucleotides in the order of C, C, and A to the tRNA nucleotide-73, using CTP and ATP as substrates and producing inorganic pyrophosphate. tRNA 3'-terminal CCA addition is required both for tRNA processing and repair. Also involved in tRNA surveillance by mediating tandem CCA addition to generate a CCACCA at the 3' terminus of unstable tRNAs. While stable tRNAs receive only 3'-terminal CCA, unstable tRNAs are marked with CCACCA and rapidly degraded.</text>
</comment>
<comment type="similarity">
    <text evidence="10">Belongs to the tRNA nucleotidyltransferase/poly(A) polymerase family. Archaeal CCA-adding enzyme subfamily.</text>
</comment>
<comment type="cofactor">
    <cofactor evidence="10">
        <name>Mg(2+)</name>
        <dbReference type="ChEBI" id="CHEBI:18420"/>
    </cofactor>
</comment>
<dbReference type="Proteomes" id="UP000610373">
    <property type="component" value="Unassembled WGS sequence"/>
</dbReference>
<dbReference type="Pfam" id="PF01909">
    <property type="entry name" value="NTP_transf_2"/>
    <property type="match status" value="1"/>
</dbReference>
<dbReference type="Gene3D" id="3.30.70.1550">
    <property type="entry name" value="Archaeal tRNA CCA-adding enzyme catalytic domain"/>
    <property type="match status" value="1"/>
</dbReference>
<feature type="domain" description="tRNA nucleotidyltransferase substrate binding" evidence="12">
    <location>
        <begin position="159"/>
        <end position="267"/>
    </location>
</feature>
<evidence type="ECO:0000256" key="3">
    <source>
        <dbReference type="ARBA" id="ARBA00022695"/>
    </source>
</evidence>
<evidence type="ECO:0000256" key="7">
    <source>
        <dbReference type="ARBA" id="ARBA00022840"/>
    </source>
</evidence>
<feature type="binding site" evidence="10">
    <location>
        <position position="56"/>
    </location>
    <ligand>
        <name>ATP</name>
        <dbReference type="ChEBI" id="CHEBI:30616"/>
    </ligand>
</feature>
<comment type="caution">
    <text evidence="14">The sequence shown here is derived from an EMBL/GenBank/DDBJ whole genome shotgun (WGS) entry which is preliminary data.</text>
</comment>
<keyword evidence="3 10" id="KW-0548">Nucleotidyltransferase</keyword>
<evidence type="ECO:0000256" key="10">
    <source>
        <dbReference type="HAMAP-Rule" id="MF_01264"/>
    </source>
</evidence>
<comment type="catalytic activity">
    <reaction evidence="10">
        <text>a tRNA with a 3' CCA end + 2 CTP + ATP = a tRNA with a 3' CCACCA end + 3 diphosphate</text>
        <dbReference type="Rhea" id="RHEA:76235"/>
        <dbReference type="Rhea" id="RHEA-COMP:10468"/>
        <dbReference type="Rhea" id="RHEA-COMP:18655"/>
        <dbReference type="ChEBI" id="CHEBI:30616"/>
        <dbReference type="ChEBI" id="CHEBI:33019"/>
        <dbReference type="ChEBI" id="CHEBI:37563"/>
        <dbReference type="ChEBI" id="CHEBI:83071"/>
        <dbReference type="ChEBI" id="CHEBI:195187"/>
    </reaction>
</comment>
<feature type="binding site" evidence="10">
    <location>
        <position position="145"/>
    </location>
    <ligand>
        <name>CTP</name>
        <dbReference type="ChEBI" id="CHEBI:37563"/>
    </ligand>
</feature>
<evidence type="ECO:0000256" key="4">
    <source>
        <dbReference type="ARBA" id="ARBA00022723"/>
    </source>
</evidence>
<name>A0A811T9I8_9EURY</name>
<dbReference type="EMBL" id="CAJHIO010000051">
    <property type="protein sequence ID" value="CAD6493974.1"/>
    <property type="molecule type" value="Genomic_DNA"/>
</dbReference>
<evidence type="ECO:0000256" key="8">
    <source>
        <dbReference type="ARBA" id="ARBA00022842"/>
    </source>
</evidence>
<feature type="binding site" evidence="10">
    <location>
        <position position="164"/>
    </location>
    <ligand>
        <name>CTP</name>
        <dbReference type="ChEBI" id="CHEBI:37563"/>
    </ligand>
</feature>
<evidence type="ECO:0000256" key="1">
    <source>
        <dbReference type="ARBA" id="ARBA00022679"/>
    </source>
</evidence>
<dbReference type="InterPro" id="IPR042090">
    <property type="entry name" value="CCA_tRNA_nucleotrans_2"/>
</dbReference>
<feature type="binding site" evidence="10">
    <location>
        <position position="70"/>
    </location>
    <ligand>
        <name>Mg(2+)</name>
        <dbReference type="ChEBI" id="CHEBI:18420"/>
    </ligand>
</feature>
<keyword evidence="2 10" id="KW-0819">tRNA processing</keyword>
<reference evidence="14" key="1">
    <citation type="submission" date="2020-10" db="EMBL/GenBank/DDBJ databases">
        <authorList>
            <person name="Hahn C.J."/>
            <person name="Laso-Perez R."/>
            <person name="Vulcano F."/>
            <person name="Vaziourakis K.-M."/>
            <person name="Stokke R."/>
            <person name="Steen I.H."/>
            <person name="Teske A."/>
            <person name="Boetius A."/>
            <person name="Liebeke M."/>
            <person name="Amann R."/>
            <person name="Knittel K."/>
        </authorList>
    </citation>
    <scope>NUCLEOTIDE SEQUENCE</scope>
    <source>
        <strain evidence="14">Gfbio:e3339647-f889-4370-9287-4fb5cb688e4c:AG392O15_GoMArc1</strain>
    </source>
</reference>
<dbReference type="GO" id="GO:0004810">
    <property type="term" value="F:CCA tRNA nucleotidyltransferase activity"/>
    <property type="evidence" value="ECO:0007669"/>
    <property type="project" value="UniProtKB-UniRule"/>
</dbReference>
<dbReference type="GO" id="GO:0001680">
    <property type="term" value="P:tRNA 3'-terminal CCA addition"/>
    <property type="evidence" value="ECO:0007669"/>
    <property type="project" value="UniProtKB-UniRule"/>
</dbReference>
<comment type="catalytic activity">
    <reaction evidence="10">
        <text>a tRNA precursor + 2 CTP + ATP = a tRNA with a 3' CCA end + 3 diphosphate</text>
        <dbReference type="Rhea" id="RHEA:14433"/>
        <dbReference type="Rhea" id="RHEA-COMP:10465"/>
        <dbReference type="Rhea" id="RHEA-COMP:10468"/>
        <dbReference type="ChEBI" id="CHEBI:30616"/>
        <dbReference type="ChEBI" id="CHEBI:33019"/>
        <dbReference type="ChEBI" id="CHEBI:37563"/>
        <dbReference type="ChEBI" id="CHEBI:74896"/>
        <dbReference type="ChEBI" id="CHEBI:83071"/>
        <dbReference type="EC" id="2.7.7.72"/>
    </reaction>
</comment>
<feature type="binding site" evidence="10">
    <location>
        <position position="59"/>
    </location>
    <ligand>
        <name>ATP</name>
        <dbReference type="ChEBI" id="CHEBI:30616"/>
    </ligand>
</feature>
<dbReference type="GO" id="GO:0042245">
    <property type="term" value="P:RNA repair"/>
    <property type="evidence" value="ECO:0007669"/>
    <property type="project" value="UniProtKB-KW"/>
</dbReference>
<dbReference type="InterPro" id="IPR011068">
    <property type="entry name" value="NuclTrfase_I-like_C"/>
</dbReference>
<protein>
    <recommendedName>
        <fullName evidence="10">CCA-adding enzyme</fullName>
        <ecNumber evidence="10">2.7.7.72</ecNumber>
    </recommendedName>
    <alternativeName>
        <fullName evidence="10">CCA tRNA nucleotidyltransferase</fullName>
    </alternativeName>
    <alternativeName>
        <fullName evidence="10">tRNA CCA-pyrophosphorylase</fullName>
    </alternativeName>
    <alternativeName>
        <fullName evidence="10">tRNA adenylyl-/cytidylyl- transferase</fullName>
    </alternativeName>
    <alternativeName>
        <fullName evidence="10">tRNA nucleotidyltransferase</fullName>
    </alternativeName>
    <alternativeName>
        <fullName evidence="10">tRNA-NT</fullName>
    </alternativeName>
</protein>
<accession>A0A811T9I8</accession>
<feature type="binding site" evidence="10">
    <location>
        <position position="164"/>
    </location>
    <ligand>
        <name>ATP</name>
        <dbReference type="ChEBI" id="CHEBI:30616"/>
    </ligand>
</feature>
<dbReference type="SUPFAM" id="SSF81631">
    <property type="entry name" value="PAP/OAS1 substrate-binding domain"/>
    <property type="match status" value="1"/>
</dbReference>
<keyword evidence="7 10" id="KW-0067">ATP-binding</keyword>
<dbReference type="PANTHER" id="PTHR39643">
    <property type="entry name" value="CCA-ADDING ENZYME"/>
    <property type="match status" value="1"/>
</dbReference>
<dbReference type="InterPro" id="IPR006116">
    <property type="entry name" value="NT_2-5OAS_ClassI-CCAase"/>
</dbReference>
<proteinExistence type="inferred from homology"/>
<evidence type="ECO:0000259" key="11">
    <source>
        <dbReference type="Pfam" id="PF01909"/>
    </source>
</evidence>
<dbReference type="Gene3D" id="3.30.460.10">
    <property type="entry name" value="Beta Polymerase, domain 2"/>
    <property type="match status" value="1"/>
</dbReference>
<dbReference type="InterPro" id="IPR043519">
    <property type="entry name" value="NT_sf"/>
</dbReference>
<evidence type="ECO:0000256" key="9">
    <source>
        <dbReference type="ARBA" id="ARBA00022884"/>
    </source>
</evidence>
<dbReference type="InterPro" id="IPR002934">
    <property type="entry name" value="Polymerase_NTP_transf_dom"/>
</dbReference>